<dbReference type="OrthoDB" id="9809995at2"/>
<evidence type="ECO:0000256" key="3">
    <source>
        <dbReference type="ARBA" id="ARBA00032446"/>
    </source>
</evidence>
<dbReference type="CDD" id="cd24032">
    <property type="entry name" value="ASKHA_NBD_TsaB"/>
    <property type="match status" value="1"/>
</dbReference>
<dbReference type="Gene3D" id="3.30.420.40">
    <property type="match status" value="2"/>
</dbReference>
<name>A0A5M8FL24_9GAMM</name>
<sequence length="243" mass="25795">MRLLAIDTSGSACSAALSIDGVISQRLEHAPRRHGELILSMMDDLLRAQGLAVTDLDALAFAHGPGSFTGLRIAAAVAQGTAFAAELPVIGISTLATLAQGCRRERGASRVLSAFDARMGEVYWGIYVADDQGLMRPMVDDSVCAPEAVPLAPMSGETPWFAAGDGWRAHADVLQRRVGPLLDQGLDLADADRVCESQDILPLAEDAFRRGQVVSAYAALPVYLRNRVASVPPRSEPPGPPLR</sequence>
<proteinExistence type="inferred from homology"/>
<dbReference type="GO" id="GO:0002949">
    <property type="term" value="P:tRNA threonylcarbamoyladenosine modification"/>
    <property type="evidence" value="ECO:0007669"/>
    <property type="project" value="InterPro"/>
</dbReference>
<evidence type="ECO:0000256" key="2">
    <source>
        <dbReference type="ARBA" id="ARBA00019012"/>
    </source>
</evidence>
<dbReference type="SUPFAM" id="SSF53067">
    <property type="entry name" value="Actin-like ATPase domain"/>
    <property type="match status" value="2"/>
</dbReference>
<dbReference type="PANTHER" id="PTHR11735:SF11">
    <property type="entry name" value="TRNA THREONYLCARBAMOYLADENOSINE BIOSYNTHESIS PROTEIN TSAB"/>
    <property type="match status" value="1"/>
</dbReference>
<dbReference type="InterPro" id="IPR022496">
    <property type="entry name" value="T6A_TsaB"/>
</dbReference>
<evidence type="ECO:0000313" key="6">
    <source>
        <dbReference type="Proteomes" id="UP000322981"/>
    </source>
</evidence>
<dbReference type="AlphaFoldDB" id="A0A5M8FL24"/>
<comment type="similarity">
    <text evidence="1">Belongs to the KAE1 / TsaD family. TsaB subfamily.</text>
</comment>
<evidence type="ECO:0000256" key="1">
    <source>
        <dbReference type="ARBA" id="ARBA00010493"/>
    </source>
</evidence>
<dbReference type="PANTHER" id="PTHR11735">
    <property type="entry name" value="TRNA N6-ADENOSINE THREONYLCARBAMOYLTRANSFERASE"/>
    <property type="match status" value="1"/>
</dbReference>
<dbReference type="RefSeq" id="WP_150093443.1">
    <property type="nucleotide sequence ID" value="NZ_JBFUOH010000119.1"/>
</dbReference>
<dbReference type="Pfam" id="PF00814">
    <property type="entry name" value="TsaD"/>
    <property type="match status" value="1"/>
</dbReference>
<reference evidence="5 6" key="1">
    <citation type="submission" date="2019-09" db="EMBL/GenBank/DDBJ databases">
        <title>Whole-genome sequence of the purple sulfur bacterium Thiohalocapsa marina DSM 19078.</title>
        <authorList>
            <person name="Kyndt J.A."/>
            <person name="Meyer T.E."/>
        </authorList>
    </citation>
    <scope>NUCLEOTIDE SEQUENCE [LARGE SCALE GENOMIC DNA]</scope>
    <source>
        <strain evidence="5 6">DSM 19078</strain>
    </source>
</reference>
<keyword evidence="6" id="KW-1185">Reference proteome</keyword>
<gene>
    <name evidence="5" type="primary">tsaB</name>
    <name evidence="5" type="ORF">F2Q65_11335</name>
</gene>
<organism evidence="5 6">
    <name type="scientific">Thiohalocapsa marina</name>
    <dbReference type="NCBI Taxonomy" id="424902"/>
    <lineage>
        <taxon>Bacteria</taxon>
        <taxon>Pseudomonadati</taxon>
        <taxon>Pseudomonadota</taxon>
        <taxon>Gammaproteobacteria</taxon>
        <taxon>Chromatiales</taxon>
        <taxon>Chromatiaceae</taxon>
        <taxon>Thiohalocapsa</taxon>
    </lineage>
</organism>
<evidence type="ECO:0000313" key="5">
    <source>
        <dbReference type="EMBL" id="KAA6184690.1"/>
    </source>
</evidence>
<keyword evidence="5" id="KW-0808">Transferase</keyword>
<comment type="caution">
    <text evidence="5">The sequence shown here is derived from an EMBL/GenBank/DDBJ whole genome shotgun (WGS) entry which is preliminary data.</text>
</comment>
<evidence type="ECO:0000259" key="4">
    <source>
        <dbReference type="Pfam" id="PF00814"/>
    </source>
</evidence>
<feature type="domain" description="Gcp-like" evidence="4">
    <location>
        <begin position="28"/>
        <end position="147"/>
    </location>
</feature>
<dbReference type="InterPro" id="IPR043129">
    <property type="entry name" value="ATPase_NBD"/>
</dbReference>
<dbReference type="GO" id="GO:0016740">
    <property type="term" value="F:transferase activity"/>
    <property type="evidence" value="ECO:0007669"/>
    <property type="project" value="UniProtKB-KW"/>
</dbReference>
<dbReference type="Proteomes" id="UP000322981">
    <property type="component" value="Unassembled WGS sequence"/>
</dbReference>
<dbReference type="NCBIfam" id="TIGR03725">
    <property type="entry name" value="T6A_YeaZ"/>
    <property type="match status" value="1"/>
</dbReference>
<accession>A0A5M8FL24</accession>
<dbReference type="InterPro" id="IPR000905">
    <property type="entry name" value="Gcp-like_dom"/>
</dbReference>
<protein>
    <recommendedName>
        <fullName evidence="2">tRNA threonylcarbamoyladenosine biosynthesis protein TsaB</fullName>
    </recommendedName>
    <alternativeName>
        <fullName evidence="3">t(6)A37 threonylcarbamoyladenosine biosynthesis protein TsaB</fullName>
    </alternativeName>
</protein>
<dbReference type="EMBL" id="VWXX01000016">
    <property type="protein sequence ID" value="KAA6184690.1"/>
    <property type="molecule type" value="Genomic_DNA"/>
</dbReference>
<dbReference type="GO" id="GO:0005829">
    <property type="term" value="C:cytosol"/>
    <property type="evidence" value="ECO:0007669"/>
    <property type="project" value="TreeGrafter"/>
</dbReference>